<name>A0ABS9NQ10_9NEIS</name>
<evidence type="ECO:0000256" key="4">
    <source>
        <dbReference type="ARBA" id="ARBA00022807"/>
    </source>
</evidence>
<dbReference type="InterPro" id="IPR051202">
    <property type="entry name" value="Peptidase_C40"/>
</dbReference>
<proteinExistence type="inferred from homology"/>
<keyword evidence="4" id="KW-0788">Thiol protease</keyword>
<dbReference type="Gene3D" id="3.90.1720.10">
    <property type="entry name" value="endopeptidase domain like (from Nostoc punctiforme)"/>
    <property type="match status" value="1"/>
</dbReference>
<protein>
    <submittedName>
        <fullName evidence="7">C40 family peptidase</fullName>
    </submittedName>
</protein>
<evidence type="ECO:0000259" key="6">
    <source>
        <dbReference type="PROSITE" id="PS51935"/>
    </source>
</evidence>
<dbReference type="EMBL" id="JAKOOW010000036">
    <property type="protein sequence ID" value="MCG6504857.1"/>
    <property type="molecule type" value="Genomic_DNA"/>
</dbReference>
<keyword evidence="2" id="KW-0645">Protease</keyword>
<sequence length="222" mass="24552">MHSIISRKSKTVPHTPAPKAEPKPDTAAKPDETPKSSANNSPDHDELDRLIARKSDEAKKSRSAEVAAAPARKESDKENATEDKRPISKGDADELIGNAMGLIGVAYRFGGTSPSTGFDCSGFMQHIFRKAFAVNLPRTSAEQARVGTYVARTDLQPGDMVFFRTHGSRISHVGMYVGNNRFIHAPRTGKRIEIVSLSNKYWNARYATARRVKRNNADRFVR</sequence>
<comment type="similarity">
    <text evidence="1">Belongs to the peptidase C40 family.</text>
</comment>
<evidence type="ECO:0000313" key="7">
    <source>
        <dbReference type="EMBL" id="MCG6504857.1"/>
    </source>
</evidence>
<feature type="region of interest" description="Disordered" evidence="5">
    <location>
        <begin position="1"/>
        <end position="92"/>
    </location>
</feature>
<evidence type="ECO:0000256" key="5">
    <source>
        <dbReference type="SAM" id="MobiDB-lite"/>
    </source>
</evidence>
<keyword evidence="3" id="KW-0378">Hydrolase</keyword>
<dbReference type="PROSITE" id="PS51935">
    <property type="entry name" value="NLPC_P60"/>
    <property type="match status" value="1"/>
</dbReference>
<feature type="compositionally biased region" description="Basic and acidic residues" evidence="5">
    <location>
        <begin position="20"/>
        <end position="34"/>
    </location>
</feature>
<feature type="compositionally biased region" description="Basic residues" evidence="5">
    <location>
        <begin position="1"/>
        <end position="11"/>
    </location>
</feature>
<evidence type="ECO:0000256" key="2">
    <source>
        <dbReference type="ARBA" id="ARBA00022670"/>
    </source>
</evidence>
<feature type="domain" description="NlpC/P60" evidence="6">
    <location>
        <begin position="89"/>
        <end position="213"/>
    </location>
</feature>
<accession>A0ABS9NQ10</accession>
<organism evidence="7 8">
    <name type="scientific">Kingella pumchi</name>
    <dbReference type="NCBI Taxonomy" id="2779506"/>
    <lineage>
        <taxon>Bacteria</taxon>
        <taxon>Pseudomonadati</taxon>
        <taxon>Pseudomonadota</taxon>
        <taxon>Betaproteobacteria</taxon>
        <taxon>Neisseriales</taxon>
        <taxon>Neisseriaceae</taxon>
        <taxon>Kingella</taxon>
    </lineage>
</organism>
<dbReference type="PANTHER" id="PTHR47053">
    <property type="entry name" value="MUREIN DD-ENDOPEPTIDASE MEPH-RELATED"/>
    <property type="match status" value="1"/>
</dbReference>
<evidence type="ECO:0000313" key="8">
    <source>
        <dbReference type="Proteomes" id="UP001298424"/>
    </source>
</evidence>
<dbReference type="Proteomes" id="UP001298424">
    <property type="component" value="Unassembled WGS sequence"/>
</dbReference>
<evidence type="ECO:0000256" key="3">
    <source>
        <dbReference type="ARBA" id="ARBA00022801"/>
    </source>
</evidence>
<dbReference type="InterPro" id="IPR038765">
    <property type="entry name" value="Papain-like_cys_pep_sf"/>
</dbReference>
<dbReference type="PANTHER" id="PTHR47053:SF1">
    <property type="entry name" value="MUREIN DD-ENDOPEPTIDASE MEPH-RELATED"/>
    <property type="match status" value="1"/>
</dbReference>
<evidence type="ECO:0000256" key="1">
    <source>
        <dbReference type="ARBA" id="ARBA00007074"/>
    </source>
</evidence>
<dbReference type="InterPro" id="IPR000064">
    <property type="entry name" value="NLP_P60_dom"/>
</dbReference>
<comment type="caution">
    <text evidence="7">The sequence shown here is derived from an EMBL/GenBank/DDBJ whole genome shotgun (WGS) entry which is preliminary data.</text>
</comment>
<reference evidence="7 8" key="1">
    <citation type="submission" date="2022-02" db="EMBL/GenBank/DDBJ databases">
        <title>Genome sequence data of Kingella unionensis sp. nov. strain CICC 24913 (CCUG 75125).</title>
        <authorList>
            <person name="Xiao M."/>
        </authorList>
    </citation>
    <scope>NUCLEOTIDE SEQUENCE [LARGE SCALE GENOMIC DNA]</scope>
    <source>
        <strain evidence="7 8">CICC 24913</strain>
    </source>
</reference>
<feature type="compositionally biased region" description="Basic and acidic residues" evidence="5">
    <location>
        <begin position="71"/>
        <end position="92"/>
    </location>
</feature>
<feature type="compositionally biased region" description="Basic and acidic residues" evidence="5">
    <location>
        <begin position="42"/>
        <end position="63"/>
    </location>
</feature>
<dbReference type="Pfam" id="PF00877">
    <property type="entry name" value="NLPC_P60"/>
    <property type="match status" value="1"/>
</dbReference>
<gene>
    <name evidence="7" type="ORF">MB824_10160</name>
</gene>
<keyword evidence="8" id="KW-1185">Reference proteome</keyword>
<dbReference type="SUPFAM" id="SSF54001">
    <property type="entry name" value="Cysteine proteinases"/>
    <property type="match status" value="1"/>
</dbReference>